<evidence type="ECO:0000256" key="1">
    <source>
        <dbReference type="ARBA" id="ARBA00010401"/>
    </source>
</evidence>
<dbReference type="SUPFAM" id="SSF53448">
    <property type="entry name" value="Nucleotide-diphospho-sugar transferases"/>
    <property type="match status" value="1"/>
</dbReference>
<protein>
    <recommendedName>
        <fullName evidence="6">UDPGP type 1 family protein</fullName>
    </recommendedName>
</protein>
<dbReference type="PANTHER" id="PTHR43511">
    <property type="match status" value="1"/>
</dbReference>
<evidence type="ECO:0000256" key="3">
    <source>
        <dbReference type="ARBA" id="ARBA00022695"/>
    </source>
</evidence>
<comment type="similarity">
    <text evidence="1">Belongs to the UDPGP type 1 family.</text>
</comment>
<dbReference type="InterPro" id="IPR016267">
    <property type="entry name" value="UDPGP_trans"/>
</dbReference>
<dbReference type="InterPro" id="IPR029044">
    <property type="entry name" value="Nucleotide-diphossugar_trans"/>
</dbReference>
<dbReference type="InterPro" id="IPR002618">
    <property type="entry name" value="UDPGP_fam"/>
</dbReference>
<accession>A0A4Y6PNL4</accession>
<reference evidence="4 5" key="1">
    <citation type="submission" date="2019-06" db="EMBL/GenBank/DDBJ databases">
        <title>Persicimonas caeni gen. nov., sp. nov., a predatory bacterium isolated from solar saltern.</title>
        <authorList>
            <person name="Wang S."/>
        </authorList>
    </citation>
    <scope>NUCLEOTIDE SEQUENCE [LARGE SCALE GENOMIC DNA]</scope>
    <source>
        <strain evidence="4 5">YN101</strain>
    </source>
</reference>
<proteinExistence type="inferred from homology"/>
<evidence type="ECO:0000313" key="4">
    <source>
        <dbReference type="EMBL" id="QDG49901.1"/>
    </source>
</evidence>
<dbReference type="Gene3D" id="3.90.550.10">
    <property type="entry name" value="Spore Coat Polysaccharide Biosynthesis Protein SpsA, Chain A"/>
    <property type="match status" value="1"/>
</dbReference>
<organism evidence="4 5">
    <name type="scientific">Persicimonas caeni</name>
    <dbReference type="NCBI Taxonomy" id="2292766"/>
    <lineage>
        <taxon>Bacteria</taxon>
        <taxon>Deltaproteobacteria</taxon>
        <taxon>Bradymonadales</taxon>
        <taxon>Bradymonadaceae</taxon>
        <taxon>Persicimonas</taxon>
    </lineage>
</organism>
<accession>A0A5B8XZ17</accession>
<dbReference type="Proteomes" id="UP000315995">
    <property type="component" value="Chromosome"/>
</dbReference>
<dbReference type="GO" id="GO:0003983">
    <property type="term" value="F:UTP:glucose-1-phosphate uridylyltransferase activity"/>
    <property type="evidence" value="ECO:0007669"/>
    <property type="project" value="InterPro"/>
</dbReference>
<evidence type="ECO:0000313" key="5">
    <source>
        <dbReference type="Proteomes" id="UP000315995"/>
    </source>
</evidence>
<dbReference type="AlphaFoldDB" id="A0A4Y6PNL4"/>
<dbReference type="EMBL" id="CP041186">
    <property type="protein sequence ID" value="QDG49901.1"/>
    <property type="molecule type" value="Genomic_DNA"/>
</dbReference>
<evidence type="ECO:0008006" key="6">
    <source>
        <dbReference type="Google" id="ProtNLM"/>
    </source>
</evidence>
<sequence>MSHNFEHLEENMTEQQMSAEELWEQISDEQRQVLERNHFDADEFLELRRAYLAGELSGEGNRLDKTVEVPADDDVRVLPDRDSEQAREFIALGQEAIDNGEVGIVVLNGGMATRFGGVVKGCVNVFDDLSFLGLKALDVRRHGGGTKMLLMNSFATDDKTDEHLAEHDYFGLDDNQLIQFNQNVSIRLTPEGELFREGDDVSFYAPGHGDLPSAVGRSALQKFREDGGKYLLMSNVDNVLATIDPLVVGMHVDAANNGAQMTVEAVQKKPGQVGGFVARVDGEPQVVEHFRLPDASLKEDLQLLNTNTFMFNADALDDDFDLTWFVVDKNVDGDTVIQFERLAGELSAFLKTTFVEVPASGDESRFQPVKRREDLDDNRERLERLVKQRGLL</sequence>
<dbReference type="OrthoDB" id="9804758at2"/>
<dbReference type="GO" id="GO:0006011">
    <property type="term" value="P:UDP-alpha-D-glucose metabolic process"/>
    <property type="evidence" value="ECO:0007669"/>
    <property type="project" value="InterPro"/>
</dbReference>
<keyword evidence="3" id="KW-0548">Nucleotidyltransferase</keyword>
<dbReference type="Pfam" id="PF01704">
    <property type="entry name" value="UDPGP"/>
    <property type="match status" value="1"/>
</dbReference>
<name>A0A4Y6PNL4_PERCE</name>
<evidence type="ECO:0000256" key="2">
    <source>
        <dbReference type="ARBA" id="ARBA00022679"/>
    </source>
</evidence>
<gene>
    <name evidence="4" type="ORF">FIV42_03830</name>
</gene>
<keyword evidence="5" id="KW-1185">Reference proteome</keyword>
<keyword evidence="2" id="KW-0808">Transferase</keyword>